<protein>
    <submittedName>
        <fullName evidence="1">Uncharacterized protein</fullName>
    </submittedName>
</protein>
<evidence type="ECO:0000313" key="2">
    <source>
        <dbReference type="Proteomes" id="UP000540412"/>
    </source>
</evidence>
<dbReference type="EMBL" id="JACHIT010000001">
    <property type="protein sequence ID" value="MBB5914658.1"/>
    <property type="molecule type" value="Genomic_DNA"/>
</dbReference>
<accession>A0A7W9UIQ9</accession>
<reference evidence="1 2" key="1">
    <citation type="submission" date="2020-08" db="EMBL/GenBank/DDBJ databases">
        <title>Sequencing the genomes of 1000 actinobacteria strains.</title>
        <authorList>
            <person name="Klenk H.-P."/>
        </authorList>
    </citation>
    <scope>NUCLEOTIDE SEQUENCE [LARGE SCALE GENOMIC DNA]</scope>
    <source>
        <strain evidence="1 2">DSM 43582</strain>
    </source>
</reference>
<evidence type="ECO:0000313" key="1">
    <source>
        <dbReference type="EMBL" id="MBB5914658.1"/>
    </source>
</evidence>
<organism evidence="1 2">
    <name type="scientific">Nocardia transvalensis</name>
    <dbReference type="NCBI Taxonomy" id="37333"/>
    <lineage>
        <taxon>Bacteria</taxon>
        <taxon>Bacillati</taxon>
        <taxon>Actinomycetota</taxon>
        <taxon>Actinomycetes</taxon>
        <taxon>Mycobacteriales</taxon>
        <taxon>Nocardiaceae</taxon>
        <taxon>Nocardia</taxon>
    </lineage>
</organism>
<dbReference type="Proteomes" id="UP000540412">
    <property type="component" value="Unassembled WGS sequence"/>
</dbReference>
<keyword evidence="2" id="KW-1185">Reference proteome</keyword>
<dbReference type="RefSeq" id="WP_157185385.1">
    <property type="nucleotide sequence ID" value="NZ_JACHIT010000001.1"/>
</dbReference>
<name>A0A7W9UIQ9_9NOCA</name>
<sequence length="71" mass="8151">MREHRPPELAERNHEERSMFDIAYRRVQIDGDTQRITPVPVDGDPDNFDIVGESRFEPAILTSGTAHNFVT</sequence>
<gene>
    <name evidence="1" type="ORF">BJY24_003525</name>
</gene>
<proteinExistence type="predicted"/>
<comment type="caution">
    <text evidence="1">The sequence shown here is derived from an EMBL/GenBank/DDBJ whole genome shotgun (WGS) entry which is preliminary data.</text>
</comment>
<dbReference type="AlphaFoldDB" id="A0A7W9UIQ9"/>